<evidence type="ECO:0000313" key="9">
    <source>
        <dbReference type="Proteomes" id="UP000663570"/>
    </source>
</evidence>
<reference evidence="8 9" key="1">
    <citation type="submission" date="2021-02" db="EMBL/GenBank/DDBJ databases">
        <title>Niveibacterium changnyeongensis HC41.</title>
        <authorList>
            <person name="Kang M."/>
        </authorList>
    </citation>
    <scope>NUCLEOTIDE SEQUENCE [LARGE SCALE GENOMIC DNA]</scope>
    <source>
        <strain evidence="8 9">HC41</strain>
    </source>
</reference>
<gene>
    <name evidence="8" type="ORF">JY500_18140</name>
</gene>
<feature type="domain" description="EamA" evidence="7">
    <location>
        <begin position="9"/>
        <end position="138"/>
    </location>
</feature>
<feature type="transmembrane region" description="Helical" evidence="6">
    <location>
        <begin position="125"/>
        <end position="143"/>
    </location>
</feature>
<organism evidence="8 9">
    <name type="scientific">Niveibacterium microcysteis</name>
    <dbReference type="NCBI Taxonomy" id="2811415"/>
    <lineage>
        <taxon>Bacteria</taxon>
        <taxon>Pseudomonadati</taxon>
        <taxon>Pseudomonadota</taxon>
        <taxon>Betaproteobacteria</taxon>
        <taxon>Rhodocyclales</taxon>
        <taxon>Rhodocyclaceae</taxon>
        <taxon>Niveibacterium</taxon>
    </lineage>
</organism>
<dbReference type="Pfam" id="PF00892">
    <property type="entry name" value="EamA"/>
    <property type="match status" value="2"/>
</dbReference>
<feature type="transmembrane region" description="Helical" evidence="6">
    <location>
        <begin position="215"/>
        <end position="233"/>
    </location>
</feature>
<feature type="transmembrane region" description="Helical" evidence="6">
    <location>
        <begin position="70"/>
        <end position="89"/>
    </location>
</feature>
<evidence type="ECO:0000256" key="5">
    <source>
        <dbReference type="ARBA" id="ARBA00023136"/>
    </source>
</evidence>
<accession>A0ABX7M6J4</accession>
<feature type="transmembrane region" description="Helical" evidence="6">
    <location>
        <begin position="149"/>
        <end position="170"/>
    </location>
</feature>
<evidence type="ECO:0000256" key="6">
    <source>
        <dbReference type="SAM" id="Phobius"/>
    </source>
</evidence>
<evidence type="ECO:0000313" key="8">
    <source>
        <dbReference type="EMBL" id="QSI76363.1"/>
    </source>
</evidence>
<keyword evidence="4 6" id="KW-1133">Transmembrane helix</keyword>
<dbReference type="EMBL" id="CP071060">
    <property type="protein sequence ID" value="QSI76363.1"/>
    <property type="molecule type" value="Genomic_DNA"/>
</dbReference>
<dbReference type="InterPro" id="IPR051258">
    <property type="entry name" value="Diverse_Substrate_Transporter"/>
</dbReference>
<keyword evidence="3 6" id="KW-0812">Transmembrane</keyword>
<keyword evidence="2" id="KW-1003">Cell membrane</keyword>
<dbReference type="InterPro" id="IPR037185">
    <property type="entry name" value="EmrE-like"/>
</dbReference>
<evidence type="ECO:0000256" key="4">
    <source>
        <dbReference type="ARBA" id="ARBA00022989"/>
    </source>
</evidence>
<dbReference type="RefSeq" id="WP_206254068.1">
    <property type="nucleotide sequence ID" value="NZ_CP071060.1"/>
</dbReference>
<evidence type="ECO:0000256" key="2">
    <source>
        <dbReference type="ARBA" id="ARBA00022475"/>
    </source>
</evidence>
<dbReference type="Proteomes" id="UP000663570">
    <property type="component" value="Chromosome"/>
</dbReference>
<protein>
    <submittedName>
        <fullName evidence="8">DMT family transporter</fullName>
    </submittedName>
</protein>
<dbReference type="PANTHER" id="PTHR42920:SF5">
    <property type="entry name" value="EAMA DOMAIN-CONTAINING PROTEIN"/>
    <property type="match status" value="1"/>
</dbReference>
<feature type="transmembrane region" description="Helical" evidence="6">
    <location>
        <begin position="245"/>
        <end position="264"/>
    </location>
</feature>
<feature type="transmembrane region" description="Helical" evidence="6">
    <location>
        <begin position="31"/>
        <end position="50"/>
    </location>
</feature>
<evidence type="ECO:0000256" key="3">
    <source>
        <dbReference type="ARBA" id="ARBA00022692"/>
    </source>
</evidence>
<feature type="transmembrane region" description="Helical" evidence="6">
    <location>
        <begin position="95"/>
        <end position="116"/>
    </location>
</feature>
<comment type="subcellular location">
    <subcellularLocation>
        <location evidence="1">Cell membrane</location>
        <topology evidence="1">Multi-pass membrane protein</topology>
    </subcellularLocation>
</comment>
<name>A0ABX7M6J4_9RHOO</name>
<keyword evidence="9" id="KW-1185">Reference proteome</keyword>
<feature type="domain" description="EamA" evidence="7">
    <location>
        <begin position="151"/>
        <end position="287"/>
    </location>
</feature>
<proteinExistence type="predicted"/>
<dbReference type="InterPro" id="IPR000620">
    <property type="entry name" value="EamA_dom"/>
</dbReference>
<feature type="transmembrane region" description="Helical" evidence="6">
    <location>
        <begin position="182"/>
        <end position="203"/>
    </location>
</feature>
<dbReference type="PANTHER" id="PTHR42920">
    <property type="entry name" value="OS03G0707200 PROTEIN-RELATED"/>
    <property type="match status" value="1"/>
</dbReference>
<keyword evidence="5 6" id="KW-0472">Membrane</keyword>
<evidence type="ECO:0000259" key="7">
    <source>
        <dbReference type="Pfam" id="PF00892"/>
    </source>
</evidence>
<feature type="transmembrane region" description="Helical" evidence="6">
    <location>
        <begin position="270"/>
        <end position="288"/>
    </location>
</feature>
<dbReference type="SUPFAM" id="SSF103481">
    <property type="entry name" value="Multidrug resistance efflux transporter EmrE"/>
    <property type="match status" value="2"/>
</dbReference>
<sequence length="296" mass="31033">MSARPLRSYALLFASMAVVGSYVALSKPLVAALPVFLLAWLRFGIGGLAMLRQTLPRRDERISGATWRALFLQSFFGNFLFSICMLYGVSQTSATAAGVILATLPAMVALQSRVILGERLAPRNLVAVLLAVVGIATLGLSKGEAGQSSLVGNLLLIGAVACEAAYVVIGKRVSAHLPPLRVSALINLVGLLLMTPFGLWQAIGFDFAGVAPGMWVLLVFYALGASVFSVWLWMSGLRGVPANHAGVFTIALPLAASAVGVAFLGETLRLPHFVAFGCAVAGVVLTAWPRRSTPAG</sequence>
<feature type="transmembrane region" description="Helical" evidence="6">
    <location>
        <begin position="9"/>
        <end position="25"/>
    </location>
</feature>
<evidence type="ECO:0000256" key="1">
    <source>
        <dbReference type="ARBA" id="ARBA00004651"/>
    </source>
</evidence>